<dbReference type="InterPro" id="IPR043530">
    <property type="entry name" value="CD74_antigen"/>
</dbReference>
<dbReference type="Pfam" id="PF09307">
    <property type="entry name" value="MHC2-interact"/>
    <property type="match status" value="1"/>
</dbReference>
<dbReference type="PROSITE" id="PS51162">
    <property type="entry name" value="THYROGLOBULIN_1_2"/>
    <property type="match status" value="1"/>
</dbReference>
<dbReference type="InterPro" id="IPR015386">
    <property type="entry name" value="MHC_II-assoc_invar/CLIP_MHC-bd"/>
</dbReference>
<dbReference type="InterPro" id="IPR000716">
    <property type="entry name" value="Thyroglobulin_1"/>
</dbReference>
<dbReference type="GO" id="GO:0002286">
    <property type="term" value="P:T cell activation involved in immune response"/>
    <property type="evidence" value="ECO:0007669"/>
    <property type="project" value="TreeGrafter"/>
</dbReference>
<evidence type="ECO:0000256" key="4">
    <source>
        <dbReference type="ARBA" id="ARBA00023180"/>
    </source>
</evidence>
<dbReference type="Gene3D" id="1.10.870.10">
    <property type="entry name" value="MHC class II-associated invariant chain, trimerisation domain"/>
    <property type="match status" value="1"/>
</dbReference>
<dbReference type="PANTHER" id="PTHR14093:SF17">
    <property type="entry name" value="HLA CLASS II HISTOCOMPATIBILITY ANTIGEN GAMMA CHAIN"/>
    <property type="match status" value="1"/>
</dbReference>
<dbReference type="PANTHER" id="PTHR14093">
    <property type="entry name" value="HLA CLASS II GAMMA CHAIN"/>
    <property type="match status" value="1"/>
</dbReference>
<dbReference type="InterPro" id="IPR052001">
    <property type="entry name" value="MHC-II_Gamma/Thyroglobulin"/>
</dbReference>
<keyword evidence="2" id="KW-0964">Secreted</keyword>
<evidence type="ECO:0000256" key="1">
    <source>
        <dbReference type="ARBA" id="ARBA00004613"/>
    </source>
</evidence>
<dbReference type="Gene3D" id="4.10.800.10">
    <property type="entry name" value="Thyroglobulin type-1"/>
    <property type="match status" value="1"/>
</dbReference>
<feature type="disulfide bond" evidence="5">
    <location>
        <begin position="197"/>
        <end position="215"/>
    </location>
</feature>
<evidence type="ECO:0000256" key="6">
    <source>
        <dbReference type="PROSITE-ProRule" id="PRU00500"/>
    </source>
</evidence>
<dbReference type="GO" id="GO:0009986">
    <property type="term" value="C:cell surface"/>
    <property type="evidence" value="ECO:0007669"/>
    <property type="project" value="TreeGrafter"/>
</dbReference>
<dbReference type="GO" id="GO:0006886">
    <property type="term" value="P:intracellular protein transport"/>
    <property type="evidence" value="ECO:0007669"/>
    <property type="project" value="InterPro"/>
</dbReference>
<evidence type="ECO:0000256" key="5">
    <source>
        <dbReference type="PIRSR" id="PIRSR001992-1"/>
    </source>
</evidence>
<dbReference type="RefSeq" id="XP_028272488.1">
    <property type="nucleotide sequence ID" value="XM_028416687.1"/>
</dbReference>
<dbReference type="Pfam" id="PF00086">
    <property type="entry name" value="Thyroglobulin_1"/>
    <property type="match status" value="1"/>
</dbReference>
<dbReference type="GO" id="GO:0004896">
    <property type="term" value="F:cytokine receptor activity"/>
    <property type="evidence" value="ECO:0007669"/>
    <property type="project" value="TreeGrafter"/>
</dbReference>
<reference evidence="11" key="1">
    <citation type="submission" date="2025-08" db="UniProtKB">
        <authorList>
            <consortium name="RefSeq"/>
        </authorList>
    </citation>
    <scope>IDENTIFICATION</scope>
</reference>
<dbReference type="GO" id="GO:0070206">
    <property type="term" value="P:protein trimerization"/>
    <property type="evidence" value="ECO:0007669"/>
    <property type="project" value="InterPro"/>
</dbReference>
<keyword evidence="8" id="KW-0812">Transmembrane</keyword>
<dbReference type="CDD" id="cd00191">
    <property type="entry name" value="TY"/>
    <property type="match status" value="1"/>
</dbReference>
<dbReference type="Proteomes" id="UP000515145">
    <property type="component" value="Chromosome 10"/>
</dbReference>
<keyword evidence="10" id="KW-1185">Reference proteome</keyword>
<keyword evidence="8" id="KW-1133">Transmembrane helix</keyword>
<dbReference type="Pfam" id="PF08831">
    <property type="entry name" value="MHCassoc_trimer"/>
    <property type="match status" value="1"/>
</dbReference>
<dbReference type="GO" id="GO:0016020">
    <property type="term" value="C:membrane"/>
    <property type="evidence" value="ECO:0007669"/>
    <property type="project" value="InterPro"/>
</dbReference>
<dbReference type="GO" id="GO:0005737">
    <property type="term" value="C:cytoplasm"/>
    <property type="evidence" value="ECO:0007669"/>
    <property type="project" value="TreeGrafter"/>
</dbReference>
<keyword evidence="3 5" id="KW-1015">Disulfide bond</keyword>
<dbReference type="PROSITE" id="PS00484">
    <property type="entry name" value="THYROGLOBULIN_1_1"/>
    <property type="match status" value="1"/>
</dbReference>
<dbReference type="GO" id="GO:0070374">
    <property type="term" value="P:positive regulation of ERK1 and ERK2 cascade"/>
    <property type="evidence" value="ECO:0007669"/>
    <property type="project" value="TreeGrafter"/>
</dbReference>
<gene>
    <name evidence="11" type="primary">cd74a</name>
</gene>
<dbReference type="GO" id="GO:0060907">
    <property type="term" value="P:positive regulation of macrophage cytokine production"/>
    <property type="evidence" value="ECO:0007669"/>
    <property type="project" value="TreeGrafter"/>
</dbReference>
<dbReference type="GO" id="GO:0019882">
    <property type="term" value="P:antigen processing and presentation"/>
    <property type="evidence" value="ECO:0007669"/>
    <property type="project" value="InterPro"/>
</dbReference>
<keyword evidence="8" id="KW-0472">Membrane</keyword>
<organism evidence="10 11">
    <name type="scientific">Parambassis ranga</name>
    <name type="common">Indian glassy fish</name>
    <dbReference type="NCBI Taxonomy" id="210632"/>
    <lineage>
        <taxon>Eukaryota</taxon>
        <taxon>Metazoa</taxon>
        <taxon>Chordata</taxon>
        <taxon>Craniata</taxon>
        <taxon>Vertebrata</taxon>
        <taxon>Euteleostomi</taxon>
        <taxon>Actinopterygii</taxon>
        <taxon>Neopterygii</taxon>
        <taxon>Teleostei</taxon>
        <taxon>Neoteleostei</taxon>
        <taxon>Acanthomorphata</taxon>
        <taxon>Ovalentaria</taxon>
        <taxon>Ambassidae</taxon>
        <taxon>Parambassis</taxon>
    </lineage>
</organism>
<evidence type="ECO:0000256" key="3">
    <source>
        <dbReference type="ARBA" id="ARBA00023157"/>
    </source>
</evidence>
<keyword evidence="4" id="KW-0325">Glycoprotein</keyword>
<dbReference type="FunCoup" id="A0A6P7J770">
    <property type="interactions" value="1157"/>
</dbReference>
<dbReference type="GO" id="GO:0043518">
    <property type="term" value="P:negative regulation of DNA damage response, signal transduction by p53 class mediator"/>
    <property type="evidence" value="ECO:0007669"/>
    <property type="project" value="TreeGrafter"/>
</dbReference>
<dbReference type="InterPro" id="IPR036613">
    <property type="entry name" value="MHCII_invariant_trimer_sf"/>
</dbReference>
<dbReference type="GO" id="GO:0042289">
    <property type="term" value="F:MHC class II protein binding"/>
    <property type="evidence" value="ECO:0007669"/>
    <property type="project" value="InterPro"/>
</dbReference>
<dbReference type="SUPFAM" id="SSF57610">
    <property type="entry name" value="Thyroglobulin type-1 domain"/>
    <property type="match status" value="1"/>
</dbReference>
<feature type="domain" description="Thyroglobulin type-1" evidence="9">
    <location>
        <begin position="194"/>
        <end position="254"/>
    </location>
</feature>
<dbReference type="PIRSF" id="PIRSF001992">
    <property type="entry name" value="CD74_antigen"/>
    <property type="match status" value="1"/>
</dbReference>
<protein>
    <submittedName>
        <fullName evidence="11">CD74 molecule, major histocompatibility complex, class II invariant chain a</fullName>
    </submittedName>
</protein>
<evidence type="ECO:0000313" key="11">
    <source>
        <dbReference type="RefSeq" id="XP_028272488.1"/>
    </source>
</evidence>
<dbReference type="InterPro" id="IPR036857">
    <property type="entry name" value="Thyroglobulin_1_sf"/>
</dbReference>
<dbReference type="GO" id="GO:0001961">
    <property type="term" value="P:positive regulation of cytokine-mediated signaling pathway"/>
    <property type="evidence" value="ECO:0007669"/>
    <property type="project" value="TreeGrafter"/>
</dbReference>
<dbReference type="InParanoid" id="A0A6P7J770"/>
<dbReference type="GeneID" id="114442866"/>
<feature type="disulfide bond" evidence="5">
    <location>
        <begin position="235"/>
        <end position="254"/>
    </location>
</feature>
<evidence type="ECO:0000256" key="7">
    <source>
        <dbReference type="SAM" id="MobiDB-lite"/>
    </source>
</evidence>
<dbReference type="CTD" id="58113"/>
<name>A0A6P7J770_9TELE</name>
<evidence type="ECO:0000256" key="8">
    <source>
        <dbReference type="SAM" id="Phobius"/>
    </source>
</evidence>
<dbReference type="GO" id="GO:1902166">
    <property type="term" value="P:negative regulation of intrinsic apoptotic signaling pathway in response to DNA damage by p53 class mediator"/>
    <property type="evidence" value="ECO:0007669"/>
    <property type="project" value="TreeGrafter"/>
</dbReference>
<feature type="region of interest" description="Disordered" evidence="7">
    <location>
        <begin position="70"/>
        <end position="91"/>
    </location>
</feature>
<dbReference type="GO" id="GO:0035718">
    <property type="term" value="F:macrophage migration inhibitory factor binding"/>
    <property type="evidence" value="ECO:0007669"/>
    <property type="project" value="InterPro"/>
</dbReference>
<feature type="transmembrane region" description="Helical" evidence="8">
    <location>
        <begin position="38"/>
        <end position="60"/>
    </location>
</feature>
<evidence type="ECO:0000313" key="10">
    <source>
        <dbReference type="Proteomes" id="UP000515145"/>
    </source>
</evidence>
<dbReference type="GO" id="GO:0002830">
    <property type="term" value="P:positive regulation of type 2 immune response"/>
    <property type="evidence" value="ECO:0007669"/>
    <property type="project" value="TreeGrafter"/>
</dbReference>
<dbReference type="AlphaFoldDB" id="A0A6P7J770"/>
<feature type="disulfide bond" evidence="5 6">
    <location>
        <begin position="226"/>
        <end position="233"/>
    </location>
</feature>
<dbReference type="GO" id="GO:0005576">
    <property type="term" value="C:extracellular region"/>
    <property type="evidence" value="ECO:0007669"/>
    <property type="project" value="UniProtKB-SubCell"/>
</dbReference>
<dbReference type="SUPFAM" id="SSF48305">
    <property type="entry name" value="Class II MHC-associated invariant chain ectoplasmic trimerization domain"/>
    <property type="match status" value="1"/>
</dbReference>
<dbReference type="PRINTS" id="PR01990">
    <property type="entry name" value="CD74ANTIGEN"/>
</dbReference>
<dbReference type="SMART" id="SM00211">
    <property type="entry name" value="TY"/>
    <property type="match status" value="1"/>
</dbReference>
<accession>A0A6P7J770</accession>
<evidence type="ECO:0000256" key="2">
    <source>
        <dbReference type="ARBA" id="ARBA00022525"/>
    </source>
</evidence>
<evidence type="ECO:0000259" key="9">
    <source>
        <dbReference type="PROSITE" id="PS51162"/>
    </source>
</evidence>
<dbReference type="InterPro" id="IPR022339">
    <property type="entry name" value="MHC_II-assoc_invar_chain"/>
</dbReference>
<comment type="caution">
    <text evidence="6">Lacks conserved residue(s) required for the propagation of feature annotation.</text>
</comment>
<proteinExistence type="predicted"/>
<comment type="subcellular location">
    <subcellularLocation>
        <location evidence="1">Secreted</location>
    </subcellularLocation>
</comment>
<dbReference type="OrthoDB" id="406800at2759"/>
<dbReference type="InterPro" id="IPR011988">
    <property type="entry name" value="MHC_II-assoc_invariant_trimer"/>
</dbReference>
<sequence length="279" mass="31144">MANPEETAPMARERAGSEEVLIVGAAPRGGSNSRALKIAGLTTLACLLLASQVFTAYMVFDQKQQIHTLQKSSERMGRQMTRSSPGGVPMRMAMPMNTLPLLKDFSDDENSKTPLTKLQNTATVSVEKQVKDLLQDANLPQFNQTFLANLQNLKQQMEEGEWKKLESWMHYWLIFQMAQEKPPAAPTQPALLIKTKCQMEAAPGGMKIGSYKPQCDEEGKYKPMQCWHATGFCWCVDEQGNVIEGTSMRGRPDCRKGSAPRRLMAAPMLMQKTLDVDDQ</sequence>